<dbReference type="EMBL" id="QJSX01000008">
    <property type="protein sequence ID" value="PYE53579.1"/>
    <property type="molecule type" value="Genomic_DNA"/>
</dbReference>
<dbReference type="GO" id="GO:0052621">
    <property type="term" value="F:diguanylate cyclase activity"/>
    <property type="evidence" value="ECO:0007669"/>
    <property type="project" value="TreeGrafter"/>
</dbReference>
<sequence>MTSPDLSFASLIIAVLAVMTASYALFLALTRPSYPGWRAWAASILLGSIGFAVVSVRSPSTLLFSVLVGNGLVALSGVLAVTAYRRFIGVRRTIERAWMCAVPPLLLSLAWLTIVTPAARVRVVLMGVYSVSVALALIVLCLRGAARQQGWRSGYLLNVLVFAAYLALLAPRTFEALGTPSALLNALTFSPLAVALYVMAPLVATTGGTFALLLLHDDRRRMEVAALHAHLGALSETDGLTGLVNRRGLEARFRVEVTHADSRPLSFALVDIDHFKRINDEHGHLVGDRCLKRLTDALRRASRSSDCLARYGGEEFVLLLPGANVTQARATLRRVQDMLRLESHPIPSFTISAGVAACRTDDAFSTAFDRADRLLYSAKRAGRDRVHGSDDAFSNPSTVD</sequence>
<keyword evidence="1" id="KW-1133">Transmembrane helix</keyword>
<dbReference type="FunFam" id="3.30.70.270:FF:000001">
    <property type="entry name" value="Diguanylate cyclase domain protein"/>
    <property type="match status" value="1"/>
</dbReference>
<dbReference type="OrthoDB" id="62282at2"/>
<dbReference type="PROSITE" id="PS50887">
    <property type="entry name" value="GGDEF"/>
    <property type="match status" value="1"/>
</dbReference>
<name>A0A318SBB3_9DEIO</name>
<evidence type="ECO:0000256" key="1">
    <source>
        <dbReference type="SAM" id="Phobius"/>
    </source>
</evidence>
<dbReference type="Gene3D" id="3.30.70.270">
    <property type="match status" value="1"/>
</dbReference>
<dbReference type="InterPro" id="IPR050469">
    <property type="entry name" value="Diguanylate_Cyclase"/>
</dbReference>
<feature type="transmembrane region" description="Helical" evidence="1">
    <location>
        <begin position="96"/>
        <end position="115"/>
    </location>
</feature>
<dbReference type="NCBIfam" id="TIGR00254">
    <property type="entry name" value="GGDEF"/>
    <property type="match status" value="1"/>
</dbReference>
<dbReference type="InterPro" id="IPR043128">
    <property type="entry name" value="Rev_trsase/Diguanyl_cyclase"/>
</dbReference>
<keyword evidence="4" id="KW-1185">Reference proteome</keyword>
<dbReference type="CDD" id="cd01949">
    <property type="entry name" value="GGDEF"/>
    <property type="match status" value="1"/>
</dbReference>
<feature type="domain" description="GGDEF" evidence="2">
    <location>
        <begin position="263"/>
        <end position="391"/>
    </location>
</feature>
<feature type="transmembrane region" description="Helical" evidence="1">
    <location>
        <begin position="194"/>
        <end position="215"/>
    </location>
</feature>
<dbReference type="Proteomes" id="UP000248326">
    <property type="component" value="Unassembled WGS sequence"/>
</dbReference>
<dbReference type="RefSeq" id="WP_110886941.1">
    <property type="nucleotide sequence ID" value="NZ_QJSX01000008.1"/>
</dbReference>
<feature type="transmembrane region" description="Helical" evidence="1">
    <location>
        <begin position="62"/>
        <end position="84"/>
    </location>
</feature>
<dbReference type="PANTHER" id="PTHR45138:SF9">
    <property type="entry name" value="DIGUANYLATE CYCLASE DGCM-RELATED"/>
    <property type="match status" value="1"/>
</dbReference>
<accession>A0A318SBB3</accession>
<keyword evidence="1" id="KW-0472">Membrane</keyword>
<feature type="transmembrane region" description="Helical" evidence="1">
    <location>
        <begin position="154"/>
        <end position="174"/>
    </location>
</feature>
<feature type="transmembrane region" description="Helical" evidence="1">
    <location>
        <begin position="6"/>
        <end position="27"/>
    </location>
</feature>
<dbReference type="SMART" id="SM00267">
    <property type="entry name" value="GGDEF"/>
    <property type="match status" value="1"/>
</dbReference>
<reference evidence="3 4" key="1">
    <citation type="submission" date="2018-06" db="EMBL/GenBank/DDBJ databases">
        <title>Genomic Encyclopedia of Type Strains, Phase IV (KMG-IV): sequencing the most valuable type-strain genomes for metagenomic binning, comparative biology and taxonomic classification.</title>
        <authorList>
            <person name="Goeker M."/>
        </authorList>
    </citation>
    <scope>NUCLEOTIDE SEQUENCE [LARGE SCALE GENOMIC DNA]</scope>
    <source>
        <strain evidence="3 4">DSM 18048</strain>
    </source>
</reference>
<evidence type="ECO:0000259" key="2">
    <source>
        <dbReference type="PROSITE" id="PS50887"/>
    </source>
</evidence>
<dbReference type="InterPro" id="IPR029787">
    <property type="entry name" value="Nucleotide_cyclase"/>
</dbReference>
<proteinExistence type="predicted"/>
<dbReference type="InterPro" id="IPR000160">
    <property type="entry name" value="GGDEF_dom"/>
</dbReference>
<feature type="transmembrane region" description="Helical" evidence="1">
    <location>
        <begin position="121"/>
        <end position="142"/>
    </location>
</feature>
<gene>
    <name evidence="3" type="ORF">DES52_108108</name>
</gene>
<organism evidence="3 4">
    <name type="scientific">Deinococcus yavapaiensis KR-236</name>
    <dbReference type="NCBI Taxonomy" id="694435"/>
    <lineage>
        <taxon>Bacteria</taxon>
        <taxon>Thermotogati</taxon>
        <taxon>Deinococcota</taxon>
        <taxon>Deinococci</taxon>
        <taxon>Deinococcales</taxon>
        <taxon>Deinococcaceae</taxon>
        <taxon>Deinococcus</taxon>
    </lineage>
</organism>
<dbReference type="Pfam" id="PF00990">
    <property type="entry name" value="GGDEF"/>
    <property type="match status" value="1"/>
</dbReference>
<protein>
    <submittedName>
        <fullName evidence="3">Diguanylate cyclase (GGDEF)-like protein</fullName>
    </submittedName>
</protein>
<evidence type="ECO:0000313" key="4">
    <source>
        <dbReference type="Proteomes" id="UP000248326"/>
    </source>
</evidence>
<comment type="caution">
    <text evidence="3">The sequence shown here is derived from an EMBL/GenBank/DDBJ whole genome shotgun (WGS) entry which is preliminary data.</text>
</comment>
<keyword evidence="1" id="KW-0812">Transmembrane</keyword>
<feature type="transmembrane region" description="Helical" evidence="1">
    <location>
        <begin position="39"/>
        <end position="56"/>
    </location>
</feature>
<dbReference type="AlphaFoldDB" id="A0A318SBB3"/>
<evidence type="ECO:0000313" key="3">
    <source>
        <dbReference type="EMBL" id="PYE53579.1"/>
    </source>
</evidence>
<dbReference type="PANTHER" id="PTHR45138">
    <property type="entry name" value="REGULATORY COMPONENTS OF SENSORY TRANSDUCTION SYSTEM"/>
    <property type="match status" value="1"/>
</dbReference>
<dbReference type="SUPFAM" id="SSF55073">
    <property type="entry name" value="Nucleotide cyclase"/>
    <property type="match status" value="1"/>
</dbReference>